<reference evidence="2 3" key="1">
    <citation type="submission" date="2020-05" db="EMBL/GenBank/DDBJ databases">
        <authorList>
            <person name="Whitworth D."/>
        </authorList>
    </citation>
    <scope>NUCLEOTIDE SEQUENCE [LARGE SCALE GENOMIC DNA]</scope>
    <source>
        <strain evidence="2 3">AB043B</strain>
    </source>
</reference>
<comment type="caution">
    <text evidence="2">The sequence shown here is derived from an EMBL/GenBank/DDBJ whole genome shotgun (WGS) entry which is preliminary data.</text>
</comment>
<evidence type="ECO:0000256" key="1">
    <source>
        <dbReference type="SAM" id="Phobius"/>
    </source>
</evidence>
<feature type="transmembrane region" description="Helical" evidence="1">
    <location>
        <begin position="12"/>
        <end position="31"/>
    </location>
</feature>
<protein>
    <submittedName>
        <fullName evidence="2">Uncharacterized protein</fullName>
    </submittedName>
</protein>
<evidence type="ECO:0000313" key="2">
    <source>
        <dbReference type="EMBL" id="NOK33075.1"/>
    </source>
</evidence>
<dbReference type="EMBL" id="JABFJV010000028">
    <property type="protein sequence ID" value="NOK33075.1"/>
    <property type="molecule type" value="Genomic_DNA"/>
</dbReference>
<organism evidence="2 3">
    <name type="scientific">Corallococcus exercitus</name>
    <dbReference type="NCBI Taxonomy" id="2316736"/>
    <lineage>
        <taxon>Bacteria</taxon>
        <taxon>Pseudomonadati</taxon>
        <taxon>Myxococcota</taxon>
        <taxon>Myxococcia</taxon>
        <taxon>Myxococcales</taxon>
        <taxon>Cystobacterineae</taxon>
        <taxon>Myxococcaceae</taxon>
        <taxon>Corallococcus</taxon>
    </lineage>
</organism>
<evidence type="ECO:0000313" key="3">
    <source>
        <dbReference type="Proteomes" id="UP000563426"/>
    </source>
</evidence>
<keyword evidence="1" id="KW-0472">Membrane</keyword>
<name>A0A7Y4KGZ2_9BACT</name>
<keyword evidence="1" id="KW-0812">Transmembrane</keyword>
<dbReference type="Proteomes" id="UP000563426">
    <property type="component" value="Unassembled WGS sequence"/>
</dbReference>
<gene>
    <name evidence="2" type="ORF">HMI49_07700</name>
</gene>
<feature type="transmembrane region" description="Helical" evidence="1">
    <location>
        <begin position="37"/>
        <end position="57"/>
    </location>
</feature>
<dbReference type="AlphaFoldDB" id="A0A7Y4KGZ2"/>
<dbReference type="RefSeq" id="WP_171433673.1">
    <property type="nucleotide sequence ID" value="NZ_JABFJV010000028.1"/>
</dbReference>
<proteinExistence type="predicted"/>
<keyword evidence="3" id="KW-1185">Reference proteome</keyword>
<sequence length="166" mass="17507">MEPKPPDAYARTSNDLVFGLLALGLGVVAYWQGHSAAGVGIGLCGLAAVLNAARLLGKEGAEHERQRQTQAEHLLRARLTWARVEQAAIVGSVQRRGVITAHELTMDVIPWHAAGPTARVSPRVTISIGTAGHVVPGAYLGVLSDPEEPWAVPQCVLTLDGAQLSL</sequence>
<keyword evidence="1" id="KW-1133">Transmembrane helix</keyword>
<accession>A0A7Y4KGZ2</accession>